<name>A0A9Q3L3V6_9BASI</name>
<accession>A0A9Q3L3V6</accession>
<reference evidence="1" key="1">
    <citation type="submission" date="2021-03" db="EMBL/GenBank/DDBJ databases">
        <title>Draft genome sequence of rust myrtle Austropuccinia psidii MF-1, a brazilian biotype.</title>
        <authorList>
            <person name="Quecine M.C."/>
            <person name="Pachon D.M.R."/>
            <person name="Bonatelli M.L."/>
            <person name="Correr F.H."/>
            <person name="Franceschini L.M."/>
            <person name="Leite T.F."/>
            <person name="Margarido G.R.A."/>
            <person name="Almeida C.A."/>
            <person name="Ferrarezi J.A."/>
            <person name="Labate C.A."/>
        </authorList>
    </citation>
    <scope>NUCLEOTIDE SEQUENCE</scope>
    <source>
        <strain evidence="1">MF-1</strain>
    </source>
</reference>
<evidence type="ECO:0000313" key="2">
    <source>
        <dbReference type="Proteomes" id="UP000765509"/>
    </source>
</evidence>
<dbReference type="AlphaFoldDB" id="A0A9Q3L3V6"/>
<protein>
    <submittedName>
        <fullName evidence="1">Uncharacterized protein</fullName>
    </submittedName>
</protein>
<organism evidence="1 2">
    <name type="scientific">Austropuccinia psidii MF-1</name>
    <dbReference type="NCBI Taxonomy" id="1389203"/>
    <lineage>
        <taxon>Eukaryota</taxon>
        <taxon>Fungi</taxon>
        <taxon>Dikarya</taxon>
        <taxon>Basidiomycota</taxon>
        <taxon>Pucciniomycotina</taxon>
        <taxon>Pucciniomycetes</taxon>
        <taxon>Pucciniales</taxon>
        <taxon>Sphaerophragmiaceae</taxon>
        <taxon>Austropuccinia</taxon>
    </lineage>
</organism>
<sequence length="107" mass="12139">MLEKGWNPKTPVDTLKKYLVDIHSTASRFELLLDKLRNHAKKSMNYAFKYANQKYDGSPQSPEFGVGDLILVSTLSFDNIKRPKKLKYSFSGPFIIKSLNGTNAVQV</sequence>
<proteinExistence type="predicted"/>
<evidence type="ECO:0000313" key="1">
    <source>
        <dbReference type="EMBL" id="MBW0593280.1"/>
    </source>
</evidence>
<dbReference type="Proteomes" id="UP000765509">
    <property type="component" value="Unassembled WGS sequence"/>
</dbReference>
<dbReference type="OrthoDB" id="4779840at2759"/>
<comment type="caution">
    <text evidence="1">The sequence shown here is derived from an EMBL/GenBank/DDBJ whole genome shotgun (WGS) entry which is preliminary data.</text>
</comment>
<dbReference type="EMBL" id="AVOT02153430">
    <property type="protein sequence ID" value="MBW0593280.1"/>
    <property type="molecule type" value="Genomic_DNA"/>
</dbReference>
<keyword evidence="2" id="KW-1185">Reference proteome</keyword>
<gene>
    <name evidence="1" type="ORF">O181_132995</name>
</gene>